<evidence type="ECO:0000259" key="2">
    <source>
        <dbReference type="Pfam" id="PF13581"/>
    </source>
</evidence>
<dbReference type="InterPro" id="IPR050267">
    <property type="entry name" value="Anti-sigma-factor_SerPK"/>
</dbReference>
<dbReference type="InterPro" id="IPR003594">
    <property type="entry name" value="HATPase_dom"/>
</dbReference>
<dbReference type="PANTHER" id="PTHR35526">
    <property type="entry name" value="ANTI-SIGMA-F FACTOR RSBW-RELATED"/>
    <property type="match status" value="1"/>
</dbReference>
<organism evidence="3 4">
    <name type="scientific">Saccharothrix texasensis</name>
    <dbReference type="NCBI Taxonomy" id="103734"/>
    <lineage>
        <taxon>Bacteria</taxon>
        <taxon>Bacillati</taxon>
        <taxon>Actinomycetota</taxon>
        <taxon>Actinomycetes</taxon>
        <taxon>Pseudonocardiales</taxon>
        <taxon>Pseudonocardiaceae</taxon>
        <taxon>Saccharothrix</taxon>
    </lineage>
</organism>
<protein>
    <submittedName>
        <fullName evidence="3">Anti-sigma regulatory factor (Ser/Thr protein kinase)</fullName>
    </submittedName>
</protein>
<sequence>MAAITLGAVVSPGERAIKPVAAEVIRSALRGYTSCGPAYVAGGAERMVMLYEGEAGAGPSALDLTDETPPLVGIRRWVGEVLSGLSDDELEDCLLIVTELVSNAYDHGEAPRRVRLRRSSQPSVVRIEVDDAADDEVVLGRSRFGSDRGRGMMLVEHCSTRWAVDRHEHGKTVWAEIDCGAGESTRS</sequence>
<comment type="caution">
    <text evidence="3">The sequence shown here is derived from an EMBL/GenBank/DDBJ whole genome shotgun (WGS) entry which is preliminary data.</text>
</comment>
<reference evidence="3 4" key="1">
    <citation type="submission" date="2018-11" db="EMBL/GenBank/DDBJ databases">
        <title>Sequencing the genomes of 1000 actinobacteria strains.</title>
        <authorList>
            <person name="Klenk H.-P."/>
        </authorList>
    </citation>
    <scope>NUCLEOTIDE SEQUENCE [LARGE SCALE GENOMIC DNA]</scope>
    <source>
        <strain evidence="3 4">DSM 44231</strain>
    </source>
</reference>
<evidence type="ECO:0000256" key="1">
    <source>
        <dbReference type="ARBA" id="ARBA00022527"/>
    </source>
</evidence>
<proteinExistence type="predicted"/>
<name>A0A3N1HJS1_9PSEU</name>
<dbReference type="GO" id="GO:0004674">
    <property type="term" value="F:protein serine/threonine kinase activity"/>
    <property type="evidence" value="ECO:0007669"/>
    <property type="project" value="UniProtKB-KW"/>
</dbReference>
<keyword evidence="1" id="KW-0723">Serine/threonine-protein kinase</keyword>
<dbReference type="CDD" id="cd16936">
    <property type="entry name" value="HATPase_RsbW-like"/>
    <property type="match status" value="1"/>
</dbReference>
<keyword evidence="1" id="KW-0808">Transferase</keyword>
<evidence type="ECO:0000313" key="3">
    <source>
        <dbReference type="EMBL" id="ROP42695.1"/>
    </source>
</evidence>
<dbReference type="SUPFAM" id="SSF55874">
    <property type="entry name" value="ATPase domain of HSP90 chaperone/DNA topoisomerase II/histidine kinase"/>
    <property type="match status" value="1"/>
</dbReference>
<dbReference type="PANTHER" id="PTHR35526:SF3">
    <property type="entry name" value="ANTI-SIGMA-F FACTOR RSBW"/>
    <property type="match status" value="1"/>
</dbReference>
<dbReference type="Gene3D" id="3.30.565.10">
    <property type="entry name" value="Histidine kinase-like ATPase, C-terminal domain"/>
    <property type="match status" value="1"/>
</dbReference>
<dbReference type="OrthoDB" id="3478628at2"/>
<keyword evidence="4" id="KW-1185">Reference proteome</keyword>
<dbReference type="RefSeq" id="WP_123747594.1">
    <property type="nucleotide sequence ID" value="NZ_RJKM01000001.1"/>
</dbReference>
<feature type="domain" description="Histidine kinase/HSP90-like ATPase" evidence="2">
    <location>
        <begin position="72"/>
        <end position="175"/>
    </location>
</feature>
<dbReference type="AlphaFoldDB" id="A0A3N1HJS1"/>
<evidence type="ECO:0000313" key="4">
    <source>
        <dbReference type="Proteomes" id="UP000268727"/>
    </source>
</evidence>
<dbReference type="InterPro" id="IPR036890">
    <property type="entry name" value="HATPase_C_sf"/>
</dbReference>
<dbReference type="Pfam" id="PF13581">
    <property type="entry name" value="HATPase_c_2"/>
    <property type="match status" value="1"/>
</dbReference>
<gene>
    <name evidence="3" type="ORF">EDD40_8203</name>
</gene>
<dbReference type="EMBL" id="RJKM01000001">
    <property type="protein sequence ID" value="ROP42695.1"/>
    <property type="molecule type" value="Genomic_DNA"/>
</dbReference>
<accession>A0A3N1HJS1</accession>
<dbReference type="Proteomes" id="UP000268727">
    <property type="component" value="Unassembled WGS sequence"/>
</dbReference>
<keyword evidence="1" id="KW-0418">Kinase</keyword>